<dbReference type="GeneID" id="5563159"/>
<dbReference type="eggNOG" id="arCOG01187">
    <property type="taxonomic scope" value="Archaea"/>
</dbReference>
<dbReference type="PROSITE" id="PS00150">
    <property type="entry name" value="ACYLPHOSPHATASE_1"/>
    <property type="match status" value="1"/>
</dbReference>
<dbReference type="NCBIfam" id="TIGR00143">
    <property type="entry name" value="hypF"/>
    <property type="match status" value="1"/>
</dbReference>
<dbReference type="SUPFAM" id="SSF55821">
    <property type="entry name" value="YrdC/RibB"/>
    <property type="match status" value="1"/>
</dbReference>
<organism evidence="12 13">
    <name type="scientific">Ignicoccus hospitalis (strain KIN4/I / DSM 18386 / JCM 14125)</name>
    <dbReference type="NCBI Taxonomy" id="453591"/>
    <lineage>
        <taxon>Archaea</taxon>
        <taxon>Thermoproteota</taxon>
        <taxon>Thermoprotei</taxon>
        <taxon>Desulfurococcales</taxon>
        <taxon>Desulfurococcaceae</taxon>
        <taxon>Ignicoccus</taxon>
    </lineage>
</organism>
<dbReference type="GO" id="GO:0008270">
    <property type="term" value="F:zinc ion binding"/>
    <property type="evidence" value="ECO:0007669"/>
    <property type="project" value="UniProtKB-KW"/>
</dbReference>
<dbReference type="InterPro" id="IPR001792">
    <property type="entry name" value="Acylphosphatase-like_dom"/>
</dbReference>
<comment type="similarity">
    <text evidence="2 8">Belongs to the carbamoyltransferase HypF family.</text>
</comment>
<dbReference type="UniPathway" id="UPA00335"/>
<evidence type="ECO:0000256" key="1">
    <source>
        <dbReference type="ARBA" id="ARBA00004711"/>
    </source>
</evidence>
<dbReference type="PhylomeDB" id="A8AAA4"/>
<dbReference type="EC" id="6.2.-.-" evidence="8"/>
<dbReference type="PIRSF" id="PIRSF006256">
    <property type="entry name" value="CMPcnvr_hdrg_mat"/>
    <property type="match status" value="1"/>
</dbReference>
<dbReference type="PANTHER" id="PTHR42959">
    <property type="entry name" value="CARBAMOYLTRANSFERASE"/>
    <property type="match status" value="1"/>
</dbReference>
<dbReference type="InterPro" id="IPR011125">
    <property type="entry name" value="Znf_HypF"/>
</dbReference>
<feature type="domain" description="YrdC-like" evidence="11">
    <location>
        <begin position="199"/>
        <end position="379"/>
    </location>
</feature>
<comment type="pathway">
    <text evidence="1">Protein modification; [NiFe] hydrogenase maturation.</text>
</comment>
<dbReference type="InterPro" id="IPR051060">
    <property type="entry name" value="Carbamoyltrans_HypF-like"/>
</dbReference>
<feature type="active site" evidence="9">
    <location>
        <position position="18"/>
    </location>
</feature>
<keyword evidence="6" id="KW-0862">Zinc</keyword>
<keyword evidence="9" id="KW-0378">Hydrolase</keyword>
<keyword evidence="5" id="KW-0863">Zinc-finger</keyword>
<dbReference type="InterPro" id="IPR004421">
    <property type="entry name" value="Carbamoyltransferase_HypF"/>
</dbReference>
<dbReference type="InterPro" id="IPR017968">
    <property type="entry name" value="Acylphosphatase_CS"/>
</dbReference>
<gene>
    <name evidence="12" type="ordered locus">Igni_0674</name>
</gene>
<dbReference type="PANTHER" id="PTHR42959:SF1">
    <property type="entry name" value="CARBAMOYLTRANSFERASE HYPF"/>
    <property type="match status" value="1"/>
</dbReference>
<dbReference type="Gene3D" id="3.30.420.360">
    <property type="match status" value="1"/>
</dbReference>
<evidence type="ECO:0000256" key="7">
    <source>
        <dbReference type="ARBA" id="ARBA00048220"/>
    </source>
</evidence>
<dbReference type="InterPro" id="IPR055128">
    <property type="entry name" value="HypF_C_2"/>
</dbReference>
<keyword evidence="3" id="KW-0436">Ligase</keyword>
<dbReference type="GO" id="GO:0016874">
    <property type="term" value="F:ligase activity"/>
    <property type="evidence" value="ECO:0007669"/>
    <property type="project" value="UniProtKB-UniRule"/>
</dbReference>
<evidence type="ECO:0000256" key="8">
    <source>
        <dbReference type="PIRNR" id="PIRNR006256"/>
    </source>
</evidence>
<dbReference type="RefSeq" id="WP_011998708.1">
    <property type="nucleotide sequence ID" value="NC_009776.1"/>
</dbReference>
<evidence type="ECO:0000313" key="13">
    <source>
        <dbReference type="Proteomes" id="UP000000262"/>
    </source>
</evidence>
<feature type="active site" evidence="9">
    <location>
        <position position="36"/>
    </location>
</feature>
<sequence length="736" mass="81127">MPAKRIVVRGLVQGVGFRPQVARLARGLKLKGYVKNVAGGAAEIYVIGEDEKISKFINLLKKLPPPIRVEDLQAEDAEEMSFDDFIILKSDKSSYKHSQIPPDLGICEDCLREMLNPFSRRYMYPLISCAKCGPRFSMIRSLPYDRENTSMAEFPFCAECEREYRDPWDPRYHVQGFACAKCGPKVRLLDSEGRTVLVRDPIKEAAKLLDEGFIIAVKGMGGYHLAAKATEDEVVAELRRRKGRPRKPFALMALNSEVANRIVVVDDEELFNSPEAPIVLFRKREDGPLSELVAPGHALVGVMRAYTGLHYLLLNYTADKFSIMTSANPSGKPTCITKECALGMADYVLEHDREIVHRVDDSVVRRSAGERLFLRRSRGYAPAWLEADEELLSGASVGAELQNAGGISFSNKVVLTQYIGDTDEYDNLRFMEEELRWLLKQYSVTPEFVAADLHPRYSSKLLALSLAEEFGAELVEVQHHHAHAASVMAEARLEEAAAIVVDGTGYGLDGNSWGGEVLRVNREDFERVAHLEYFPLPGGDRAVKYPARALMGLLYAAGEDLEKWKGKLARALPGGEGEFEVARKVLGRSVLTSSLGRTLDAFAALLGVAYERSYEGEPAMLLEAASLGGKPLTKLDLIDGNVIKVTELLRWAVEALDSGKKLRDVAFTIQYNLGYNMALKAAELGLPVVVSGGAAVNEPFLLGVKEVVKPLLPHKVPPGDGGIALGQLIIASRKLK</sequence>
<evidence type="ECO:0000256" key="4">
    <source>
        <dbReference type="ARBA" id="ARBA00022723"/>
    </source>
</evidence>
<comment type="catalytic activity">
    <reaction evidence="9">
        <text>an acyl phosphate + H2O = a carboxylate + phosphate + H(+)</text>
        <dbReference type="Rhea" id="RHEA:14965"/>
        <dbReference type="ChEBI" id="CHEBI:15377"/>
        <dbReference type="ChEBI" id="CHEBI:15378"/>
        <dbReference type="ChEBI" id="CHEBI:29067"/>
        <dbReference type="ChEBI" id="CHEBI:43474"/>
        <dbReference type="ChEBI" id="CHEBI:59918"/>
        <dbReference type="EC" id="3.6.1.7"/>
    </reaction>
</comment>
<dbReference type="InterPro" id="IPR041440">
    <property type="entry name" value="HypF_C"/>
</dbReference>
<dbReference type="GO" id="GO:0003725">
    <property type="term" value="F:double-stranded RNA binding"/>
    <property type="evidence" value="ECO:0007669"/>
    <property type="project" value="InterPro"/>
</dbReference>
<evidence type="ECO:0000256" key="6">
    <source>
        <dbReference type="ARBA" id="ARBA00022833"/>
    </source>
</evidence>
<dbReference type="InterPro" id="IPR036046">
    <property type="entry name" value="Acylphosphatase-like_dom_sf"/>
</dbReference>
<keyword evidence="4" id="KW-0479">Metal-binding</keyword>
<evidence type="ECO:0000256" key="3">
    <source>
        <dbReference type="ARBA" id="ARBA00022598"/>
    </source>
</evidence>
<dbReference type="Pfam" id="PF22521">
    <property type="entry name" value="HypF_C_2"/>
    <property type="match status" value="1"/>
</dbReference>
<dbReference type="EMBL" id="CP000816">
    <property type="protein sequence ID" value="ABU81856.1"/>
    <property type="molecule type" value="Genomic_DNA"/>
</dbReference>
<dbReference type="AlphaFoldDB" id="A8AAA4"/>
<dbReference type="Pfam" id="PF17788">
    <property type="entry name" value="HypF_C"/>
    <property type="match status" value="1"/>
</dbReference>
<dbReference type="SUPFAM" id="SSF54975">
    <property type="entry name" value="Acylphosphatase/BLUF domain-like"/>
    <property type="match status" value="1"/>
</dbReference>
<evidence type="ECO:0000256" key="9">
    <source>
        <dbReference type="PROSITE-ProRule" id="PRU00520"/>
    </source>
</evidence>
<reference evidence="12 13" key="1">
    <citation type="journal article" date="2008" name="Genome Biol.">
        <title>A genomic analysis of the archaeal system Ignicoccus hospitalis-Nanoarchaeum equitans.</title>
        <authorList>
            <person name="Podar M."/>
            <person name="Anderson I."/>
            <person name="Makarova K.S."/>
            <person name="Elkins J.G."/>
            <person name="Ivanova N."/>
            <person name="Wall M.A."/>
            <person name="Lykidis A."/>
            <person name="Mavromatis K."/>
            <person name="Sun H."/>
            <person name="Hudson M.E."/>
            <person name="Chen W."/>
            <person name="Deciu C."/>
            <person name="Hutchison D."/>
            <person name="Eads J.R."/>
            <person name="Anderson A."/>
            <person name="Fernandes F."/>
            <person name="Szeto E."/>
            <person name="Lapidus A."/>
            <person name="Kyrpides N.C."/>
            <person name="Saier M.H.Jr."/>
            <person name="Richardson P.M."/>
            <person name="Rachel R."/>
            <person name="Huber H."/>
            <person name="Eisen J.A."/>
            <person name="Koonin E.V."/>
            <person name="Keller M."/>
            <person name="Stetter K.O."/>
        </authorList>
    </citation>
    <scope>NUCLEOTIDE SEQUENCE [LARGE SCALE GENOMIC DNA]</scope>
    <source>
        <strain evidence="13">KIN4/I / DSM 18386 / JCM 14125</strain>
    </source>
</reference>
<proteinExistence type="inferred from homology"/>
<protein>
    <recommendedName>
        <fullName evidence="8">Carbamoyltransferase</fullName>
        <ecNumber evidence="8">6.2.-.-</ecNumber>
    </recommendedName>
</protein>
<comment type="catalytic activity">
    <reaction evidence="7">
        <text>C-terminal L-cysteinyl-[HypE protein] + carbamoyl phosphate + ATP + H2O = C-terminal S-carboxamide-L-cysteinyl-[HypE protein] + AMP + phosphate + diphosphate + H(+)</text>
        <dbReference type="Rhea" id="RHEA:55636"/>
        <dbReference type="Rhea" id="RHEA-COMP:14247"/>
        <dbReference type="Rhea" id="RHEA-COMP:14392"/>
        <dbReference type="ChEBI" id="CHEBI:15377"/>
        <dbReference type="ChEBI" id="CHEBI:15378"/>
        <dbReference type="ChEBI" id="CHEBI:30616"/>
        <dbReference type="ChEBI" id="CHEBI:33019"/>
        <dbReference type="ChEBI" id="CHEBI:43474"/>
        <dbReference type="ChEBI" id="CHEBI:58228"/>
        <dbReference type="ChEBI" id="CHEBI:76913"/>
        <dbReference type="ChEBI" id="CHEBI:139126"/>
        <dbReference type="ChEBI" id="CHEBI:456215"/>
    </reaction>
</comment>
<name>A8AAA4_IGNH4</name>
<dbReference type="STRING" id="453591.Igni_0674"/>
<dbReference type="Proteomes" id="UP000000262">
    <property type="component" value="Chromosome"/>
</dbReference>
<dbReference type="PROSITE" id="PS51160">
    <property type="entry name" value="ACYLPHOSPHATASE_3"/>
    <property type="match status" value="1"/>
</dbReference>
<dbReference type="InterPro" id="IPR006070">
    <property type="entry name" value="Sua5-like_dom"/>
</dbReference>
<evidence type="ECO:0000256" key="2">
    <source>
        <dbReference type="ARBA" id="ARBA00008097"/>
    </source>
</evidence>
<dbReference type="InterPro" id="IPR017945">
    <property type="entry name" value="DHBP_synth_RibB-like_a/b_dom"/>
</dbReference>
<feature type="domain" description="Acylphosphatase-like" evidence="10">
    <location>
        <begin position="3"/>
        <end position="89"/>
    </location>
</feature>
<accession>A8AAA4</accession>
<dbReference type="OrthoDB" id="371970at2157"/>
<dbReference type="PROSITE" id="PS51163">
    <property type="entry name" value="YRDC"/>
    <property type="match status" value="1"/>
</dbReference>
<dbReference type="Pfam" id="PF07503">
    <property type="entry name" value="zf-HYPF"/>
    <property type="match status" value="2"/>
</dbReference>
<dbReference type="Gene3D" id="3.90.870.50">
    <property type="match status" value="1"/>
</dbReference>
<dbReference type="GO" id="GO:0016743">
    <property type="term" value="F:carboxyl- or carbamoyltransferase activity"/>
    <property type="evidence" value="ECO:0007669"/>
    <property type="project" value="UniProtKB-UniRule"/>
</dbReference>
<dbReference type="Gene3D" id="3.30.110.120">
    <property type="match status" value="1"/>
</dbReference>
<dbReference type="Pfam" id="PF00708">
    <property type="entry name" value="Acylphosphatase"/>
    <property type="match status" value="1"/>
</dbReference>
<evidence type="ECO:0000313" key="12">
    <source>
        <dbReference type="EMBL" id="ABU81856.1"/>
    </source>
</evidence>
<dbReference type="KEGG" id="iho:Igni_0674"/>
<evidence type="ECO:0000259" key="11">
    <source>
        <dbReference type="PROSITE" id="PS51163"/>
    </source>
</evidence>
<keyword evidence="13" id="KW-1185">Reference proteome</keyword>
<dbReference type="Pfam" id="PF01300">
    <property type="entry name" value="Sua5_yciO_yrdC"/>
    <property type="match status" value="1"/>
</dbReference>
<evidence type="ECO:0000259" key="10">
    <source>
        <dbReference type="PROSITE" id="PS51160"/>
    </source>
</evidence>
<dbReference type="GO" id="GO:0003998">
    <property type="term" value="F:acylphosphatase activity"/>
    <property type="evidence" value="ECO:0007669"/>
    <property type="project" value="UniProtKB-EC"/>
</dbReference>
<dbReference type="HOGENOM" id="CLU_009164_0_0_2"/>
<evidence type="ECO:0000256" key="5">
    <source>
        <dbReference type="ARBA" id="ARBA00022771"/>
    </source>
</evidence>
<dbReference type="GO" id="GO:0051604">
    <property type="term" value="P:protein maturation"/>
    <property type="evidence" value="ECO:0007669"/>
    <property type="project" value="TreeGrafter"/>
</dbReference>
<dbReference type="Gene3D" id="3.30.420.40">
    <property type="match status" value="1"/>
</dbReference>